<evidence type="ECO:0000256" key="8">
    <source>
        <dbReference type="ARBA" id="ARBA00022741"/>
    </source>
</evidence>
<dbReference type="EMBL" id="QJPH01000364">
    <property type="protein sequence ID" value="PZN76197.1"/>
    <property type="molecule type" value="Genomic_DNA"/>
</dbReference>
<keyword evidence="4" id="KW-1003">Cell membrane</keyword>
<proteinExistence type="predicted"/>
<dbReference type="Pfam" id="PF00672">
    <property type="entry name" value="HAMP"/>
    <property type="match status" value="1"/>
</dbReference>
<comment type="subcellular location">
    <subcellularLocation>
        <location evidence="2">Cell membrane</location>
        <topology evidence="2">Multi-pass membrane protein</topology>
    </subcellularLocation>
</comment>
<dbReference type="GO" id="GO:0005524">
    <property type="term" value="F:ATP binding"/>
    <property type="evidence" value="ECO:0007669"/>
    <property type="project" value="UniProtKB-KW"/>
</dbReference>
<protein>
    <recommendedName>
        <fullName evidence="3">histidine kinase</fullName>
        <ecNumber evidence="3">2.7.13.3</ecNumber>
    </recommendedName>
</protein>
<dbReference type="Proteomes" id="UP000249396">
    <property type="component" value="Unassembled WGS sequence"/>
</dbReference>
<evidence type="ECO:0000256" key="3">
    <source>
        <dbReference type="ARBA" id="ARBA00012438"/>
    </source>
</evidence>
<evidence type="ECO:0000256" key="2">
    <source>
        <dbReference type="ARBA" id="ARBA00004651"/>
    </source>
</evidence>
<dbReference type="PROSITE" id="PS50109">
    <property type="entry name" value="HIS_KIN"/>
    <property type="match status" value="1"/>
</dbReference>
<dbReference type="CDD" id="cd06225">
    <property type="entry name" value="HAMP"/>
    <property type="match status" value="1"/>
</dbReference>
<organism evidence="18 19">
    <name type="scientific">Candidatus Methylumidiphilus alinenensis</name>
    <dbReference type="NCBI Taxonomy" id="2202197"/>
    <lineage>
        <taxon>Bacteria</taxon>
        <taxon>Pseudomonadati</taxon>
        <taxon>Pseudomonadota</taxon>
        <taxon>Gammaproteobacteria</taxon>
        <taxon>Methylococcales</taxon>
        <taxon>Candidatus Methylumidiphilus</taxon>
    </lineage>
</organism>
<dbReference type="Gene3D" id="3.30.565.10">
    <property type="entry name" value="Histidine kinase-like ATPase, C-terminal domain"/>
    <property type="match status" value="1"/>
</dbReference>
<keyword evidence="11 15" id="KW-1133">Transmembrane helix</keyword>
<evidence type="ECO:0000256" key="10">
    <source>
        <dbReference type="ARBA" id="ARBA00022840"/>
    </source>
</evidence>
<evidence type="ECO:0000256" key="5">
    <source>
        <dbReference type="ARBA" id="ARBA00022553"/>
    </source>
</evidence>
<dbReference type="InterPro" id="IPR003660">
    <property type="entry name" value="HAMP_dom"/>
</dbReference>
<evidence type="ECO:0000256" key="12">
    <source>
        <dbReference type="ARBA" id="ARBA00023012"/>
    </source>
</evidence>
<evidence type="ECO:0000259" key="17">
    <source>
        <dbReference type="PROSITE" id="PS50885"/>
    </source>
</evidence>
<feature type="transmembrane region" description="Helical" evidence="15">
    <location>
        <begin position="187"/>
        <end position="210"/>
    </location>
</feature>
<keyword evidence="7 15" id="KW-0812">Transmembrane</keyword>
<keyword evidence="14" id="KW-0175">Coiled coil</keyword>
<keyword evidence="8" id="KW-0547">Nucleotide-binding</keyword>
<feature type="transmembrane region" description="Helical" evidence="15">
    <location>
        <begin position="6"/>
        <end position="27"/>
    </location>
</feature>
<evidence type="ECO:0000256" key="9">
    <source>
        <dbReference type="ARBA" id="ARBA00022777"/>
    </source>
</evidence>
<dbReference type="SMART" id="SM00388">
    <property type="entry name" value="HisKA"/>
    <property type="match status" value="1"/>
</dbReference>
<comment type="catalytic activity">
    <reaction evidence="1">
        <text>ATP + protein L-histidine = ADP + protein N-phospho-L-histidine.</text>
        <dbReference type="EC" id="2.7.13.3"/>
    </reaction>
</comment>
<dbReference type="EC" id="2.7.13.3" evidence="3"/>
<evidence type="ECO:0000256" key="11">
    <source>
        <dbReference type="ARBA" id="ARBA00022989"/>
    </source>
</evidence>
<keyword evidence="9 18" id="KW-0418">Kinase</keyword>
<dbReference type="FunFam" id="1.10.287.130:FF:000001">
    <property type="entry name" value="Two-component sensor histidine kinase"/>
    <property type="match status" value="1"/>
</dbReference>
<evidence type="ECO:0000256" key="7">
    <source>
        <dbReference type="ARBA" id="ARBA00022692"/>
    </source>
</evidence>
<dbReference type="SMART" id="SM00304">
    <property type="entry name" value="HAMP"/>
    <property type="match status" value="1"/>
</dbReference>
<evidence type="ECO:0000256" key="15">
    <source>
        <dbReference type="SAM" id="Phobius"/>
    </source>
</evidence>
<accession>A0A2W4T0I2</accession>
<name>A0A2W4T0I2_9GAMM</name>
<evidence type="ECO:0000256" key="14">
    <source>
        <dbReference type="SAM" id="Coils"/>
    </source>
</evidence>
<keyword evidence="13 15" id="KW-0472">Membrane</keyword>
<keyword evidence="12" id="KW-0902">Two-component regulatory system</keyword>
<dbReference type="PANTHER" id="PTHR45528:SF1">
    <property type="entry name" value="SENSOR HISTIDINE KINASE CPXA"/>
    <property type="match status" value="1"/>
</dbReference>
<dbReference type="GO" id="GO:0005886">
    <property type="term" value="C:plasma membrane"/>
    <property type="evidence" value="ECO:0007669"/>
    <property type="project" value="UniProtKB-SubCell"/>
</dbReference>
<evidence type="ECO:0000313" key="19">
    <source>
        <dbReference type="Proteomes" id="UP000249396"/>
    </source>
</evidence>
<dbReference type="PANTHER" id="PTHR45528">
    <property type="entry name" value="SENSOR HISTIDINE KINASE CPXA"/>
    <property type="match status" value="1"/>
</dbReference>
<dbReference type="Gene3D" id="6.10.340.10">
    <property type="match status" value="1"/>
</dbReference>
<comment type="caution">
    <text evidence="18">The sequence shown here is derived from an EMBL/GenBank/DDBJ whole genome shotgun (WGS) entry which is preliminary data.</text>
</comment>
<keyword evidence="10" id="KW-0067">ATP-binding</keyword>
<dbReference type="Gene3D" id="1.10.287.130">
    <property type="match status" value="1"/>
</dbReference>
<evidence type="ECO:0000256" key="1">
    <source>
        <dbReference type="ARBA" id="ARBA00000085"/>
    </source>
</evidence>
<evidence type="ECO:0000259" key="16">
    <source>
        <dbReference type="PROSITE" id="PS50109"/>
    </source>
</evidence>
<dbReference type="GO" id="GO:0000155">
    <property type="term" value="F:phosphorelay sensor kinase activity"/>
    <property type="evidence" value="ECO:0007669"/>
    <property type="project" value="InterPro"/>
</dbReference>
<feature type="domain" description="Histidine kinase" evidence="16">
    <location>
        <begin position="303"/>
        <end position="441"/>
    </location>
</feature>
<dbReference type="InterPro" id="IPR005467">
    <property type="entry name" value="His_kinase_dom"/>
</dbReference>
<dbReference type="InterPro" id="IPR050398">
    <property type="entry name" value="HssS/ArlS-like"/>
</dbReference>
<dbReference type="CDD" id="cd00082">
    <property type="entry name" value="HisKA"/>
    <property type="match status" value="1"/>
</dbReference>
<dbReference type="InterPro" id="IPR003661">
    <property type="entry name" value="HisK_dim/P_dom"/>
</dbReference>
<dbReference type="PROSITE" id="PS50885">
    <property type="entry name" value="HAMP"/>
    <property type="match status" value="1"/>
</dbReference>
<dbReference type="Pfam" id="PF00512">
    <property type="entry name" value="HisKA"/>
    <property type="match status" value="1"/>
</dbReference>
<keyword evidence="5" id="KW-0597">Phosphoprotein</keyword>
<dbReference type="SUPFAM" id="SSF47384">
    <property type="entry name" value="Homodimeric domain of signal transducing histidine kinase"/>
    <property type="match status" value="1"/>
</dbReference>
<dbReference type="InterPro" id="IPR036097">
    <property type="entry name" value="HisK_dim/P_sf"/>
</dbReference>
<evidence type="ECO:0000256" key="13">
    <source>
        <dbReference type="ARBA" id="ARBA00023136"/>
    </source>
</evidence>
<keyword evidence="6" id="KW-0808">Transferase</keyword>
<reference evidence="18 19" key="1">
    <citation type="journal article" date="2018" name="Aquat. Microb. Ecol.">
        <title>Gammaproteobacterial methanotrophs dominate.</title>
        <authorList>
            <person name="Rissanen A.J."/>
            <person name="Saarenheimo J."/>
            <person name="Tiirola M."/>
            <person name="Peura S."/>
            <person name="Aalto S.L."/>
            <person name="Karvinen A."/>
            <person name="Nykanen H."/>
        </authorList>
    </citation>
    <scope>NUCLEOTIDE SEQUENCE [LARGE SCALE GENOMIC DNA]</scope>
    <source>
        <strain evidence="18">AMbin10</strain>
    </source>
</reference>
<gene>
    <name evidence="18" type="ORF">DM484_17125</name>
</gene>
<evidence type="ECO:0000313" key="18">
    <source>
        <dbReference type="EMBL" id="PZN76197.1"/>
    </source>
</evidence>
<sequence length="460" mass="52581">MFRVRLTFVIMVSFSFVLFLGMTLYWGSSQVALYSHRSQAAYEAFDYYQRLSHKAYRHFKQRMDRLITDSPTAEVGVELSKQRLDEAIEALRNNAVKETDAETLPKPAELERVARITAFLEASEYRFDELERLRQQGHREQAVQALGKYSEEEIDGKFQPLVDTAIGSEREHARLAKEELEALVGRLRWIAILASVLGGLFSIISVTVLVRGVKKPIETLLQGTDEIATGNLAHRIALDTRDEFGYLAVHLNQMAEKLEIQQRKLREGRAVLERKVAERTHELHQLNAELQRMDEARREFLTDVSHELRTPITVIRGEAEVTLRGSDRDIGEYKEVLRRIVEMSMQLGKYVADLLFLARADTPKNASLQYEWEQVDLAGLVSSAVEDIRMMAQEHSIQVTLDAPSTPLWVRGDQQRLRQVLLILGDNACHYSNPDSQIEIKPVRLKVFHKPTDTPNPPPA</sequence>
<dbReference type="SUPFAM" id="SSF158472">
    <property type="entry name" value="HAMP domain-like"/>
    <property type="match status" value="1"/>
</dbReference>
<evidence type="ECO:0000256" key="4">
    <source>
        <dbReference type="ARBA" id="ARBA00022475"/>
    </source>
</evidence>
<dbReference type="SUPFAM" id="SSF55874">
    <property type="entry name" value="ATPase domain of HSP90 chaperone/DNA topoisomerase II/histidine kinase"/>
    <property type="match status" value="1"/>
</dbReference>
<feature type="domain" description="HAMP" evidence="17">
    <location>
        <begin position="211"/>
        <end position="263"/>
    </location>
</feature>
<dbReference type="InterPro" id="IPR036890">
    <property type="entry name" value="HATPase_C_sf"/>
</dbReference>
<dbReference type="AlphaFoldDB" id="A0A2W4T0I2"/>
<evidence type="ECO:0000256" key="6">
    <source>
        <dbReference type="ARBA" id="ARBA00022679"/>
    </source>
</evidence>
<feature type="coiled-coil region" evidence="14">
    <location>
        <begin position="255"/>
        <end position="303"/>
    </location>
</feature>